<keyword evidence="5 10" id="KW-0479">Metal-binding</keyword>
<proteinExistence type="inferred from homology"/>
<evidence type="ECO:0000256" key="2">
    <source>
        <dbReference type="ARBA" id="ARBA00016337"/>
    </source>
</evidence>
<dbReference type="Pfam" id="PF02424">
    <property type="entry name" value="ApbE"/>
    <property type="match status" value="1"/>
</dbReference>
<dbReference type="PANTHER" id="PTHR30040">
    <property type="entry name" value="THIAMINE BIOSYNTHESIS LIPOPROTEIN APBE"/>
    <property type="match status" value="1"/>
</dbReference>
<accession>A0A4R2BVF1</accession>
<evidence type="ECO:0000313" key="12">
    <source>
        <dbReference type="EMBL" id="TCN31751.1"/>
    </source>
</evidence>
<evidence type="ECO:0000256" key="6">
    <source>
        <dbReference type="ARBA" id="ARBA00022827"/>
    </source>
</evidence>
<feature type="binding site" evidence="11">
    <location>
        <position position="274"/>
    </location>
    <ligand>
        <name>Mg(2+)</name>
        <dbReference type="ChEBI" id="CHEBI:18420"/>
    </ligand>
</feature>
<dbReference type="AlphaFoldDB" id="A0A4R2BVF1"/>
<evidence type="ECO:0000256" key="5">
    <source>
        <dbReference type="ARBA" id="ARBA00022723"/>
    </source>
</evidence>
<evidence type="ECO:0000256" key="8">
    <source>
        <dbReference type="ARBA" id="ARBA00031306"/>
    </source>
</evidence>
<evidence type="ECO:0000256" key="10">
    <source>
        <dbReference type="PIRNR" id="PIRNR006268"/>
    </source>
</evidence>
<evidence type="ECO:0000256" key="1">
    <source>
        <dbReference type="ARBA" id="ARBA00011955"/>
    </source>
</evidence>
<gene>
    <name evidence="12" type="ORF">EV665_15115</name>
</gene>
<dbReference type="EC" id="2.7.1.180" evidence="1 10"/>
<organism evidence="12 13">
    <name type="scientific">Shinella granuli</name>
    <dbReference type="NCBI Taxonomy" id="323621"/>
    <lineage>
        <taxon>Bacteria</taxon>
        <taxon>Pseudomonadati</taxon>
        <taxon>Pseudomonadota</taxon>
        <taxon>Alphaproteobacteria</taxon>
        <taxon>Hyphomicrobiales</taxon>
        <taxon>Rhizobiaceae</taxon>
        <taxon>Shinella</taxon>
    </lineage>
</organism>
<evidence type="ECO:0000256" key="4">
    <source>
        <dbReference type="ARBA" id="ARBA00022679"/>
    </source>
</evidence>
<evidence type="ECO:0000256" key="9">
    <source>
        <dbReference type="ARBA" id="ARBA00048540"/>
    </source>
</evidence>
<evidence type="ECO:0000256" key="3">
    <source>
        <dbReference type="ARBA" id="ARBA00022630"/>
    </source>
</evidence>
<keyword evidence="13" id="KW-1185">Reference proteome</keyword>
<reference evidence="12 13" key="1">
    <citation type="submission" date="2019-03" db="EMBL/GenBank/DDBJ databases">
        <title>Genomic Encyclopedia of Type Strains, Phase IV (KMG-IV): sequencing the most valuable type-strain genomes for metagenomic binning, comparative biology and taxonomic classification.</title>
        <authorList>
            <person name="Goeker M."/>
        </authorList>
    </citation>
    <scope>NUCLEOTIDE SEQUENCE [LARGE SCALE GENOMIC DNA]</scope>
    <source>
        <strain evidence="12 13">DSM 18401</strain>
    </source>
</reference>
<dbReference type="InterPro" id="IPR024932">
    <property type="entry name" value="ApbE"/>
</dbReference>
<comment type="catalytic activity">
    <reaction evidence="9 10">
        <text>L-threonyl-[protein] + FAD = FMN-L-threonyl-[protein] + AMP + H(+)</text>
        <dbReference type="Rhea" id="RHEA:36847"/>
        <dbReference type="Rhea" id="RHEA-COMP:11060"/>
        <dbReference type="Rhea" id="RHEA-COMP:11061"/>
        <dbReference type="ChEBI" id="CHEBI:15378"/>
        <dbReference type="ChEBI" id="CHEBI:30013"/>
        <dbReference type="ChEBI" id="CHEBI:57692"/>
        <dbReference type="ChEBI" id="CHEBI:74257"/>
        <dbReference type="ChEBI" id="CHEBI:456215"/>
        <dbReference type="EC" id="2.7.1.180"/>
    </reaction>
</comment>
<dbReference type="InterPro" id="IPR003374">
    <property type="entry name" value="ApbE-like_sf"/>
</dbReference>
<dbReference type="GO" id="GO:0046872">
    <property type="term" value="F:metal ion binding"/>
    <property type="evidence" value="ECO:0007669"/>
    <property type="project" value="UniProtKB-UniRule"/>
</dbReference>
<dbReference type="PANTHER" id="PTHR30040:SF2">
    <property type="entry name" value="FAD:PROTEIN FMN TRANSFERASE"/>
    <property type="match status" value="1"/>
</dbReference>
<feature type="binding site" evidence="11">
    <location>
        <position position="270"/>
    </location>
    <ligand>
        <name>Mg(2+)</name>
        <dbReference type="ChEBI" id="CHEBI:18420"/>
    </ligand>
</feature>
<feature type="binding site" evidence="11">
    <location>
        <position position="156"/>
    </location>
    <ligand>
        <name>Mg(2+)</name>
        <dbReference type="ChEBI" id="CHEBI:18420"/>
    </ligand>
</feature>
<keyword evidence="4 10" id="KW-0808">Transferase</keyword>
<dbReference type="Proteomes" id="UP000295351">
    <property type="component" value="Unassembled WGS sequence"/>
</dbReference>
<keyword evidence="3 10" id="KW-0285">Flavoprotein</keyword>
<comment type="similarity">
    <text evidence="10">Belongs to the ApbE family.</text>
</comment>
<dbReference type="Gene3D" id="3.10.520.10">
    <property type="entry name" value="ApbE-like domains"/>
    <property type="match status" value="1"/>
</dbReference>
<comment type="cofactor">
    <cofactor evidence="11">
        <name>Mg(2+)</name>
        <dbReference type="ChEBI" id="CHEBI:18420"/>
    </cofactor>
    <cofactor evidence="11">
        <name>Mn(2+)</name>
        <dbReference type="ChEBI" id="CHEBI:29035"/>
    </cofactor>
    <text evidence="11">Magnesium. Can also use manganese.</text>
</comment>
<comment type="caution">
    <text evidence="12">The sequence shown here is derived from an EMBL/GenBank/DDBJ whole genome shotgun (WGS) entry which is preliminary data.</text>
</comment>
<dbReference type="GO" id="GO:0016740">
    <property type="term" value="F:transferase activity"/>
    <property type="evidence" value="ECO:0007669"/>
    <property type="project" value="UniProtKB-UniRule"/>
</dbReference>
<name>A0A4R2BVF1_SHIGR</name>
<evidence type="ECO:0000313" key="13">
    <source>
        <dbReference type="Proteomes" id="UP000295351"/>
    </source>
</evidence>
<keyword evidence="12" id="KW-0449">Lipoprotein</keyword>
<dbReference type="RefSeq" id="WP_133037114.1">
    <property type="nucleotide sequence ID" value="NZ_BAABEI010000017.1"/>
</dbReference>
<dbReference type="EMBL" id="SLVX01000051">
    <property type="protein sequence ID" value="TCN31751.1"/>
    <property type="molecule type" value="Genomic_DNA"/>
</dbReference>
<dbReference type="SUPFAM" id="SSF143631">
    <property type="entry name" value="ApbE-like"/>
    <property type="match status" value="1"/>
</dbReference>
<keyword evidence="7 10" id="KW-0460">Magnesium</keyword>
<evidence type="ECO:0000256" key="11">
    <source>
        <dbReference type="PIRSR" id="PIRSR006268-2"/>
    </source>
</evidence>
<keyword evidence="6 10" id="KW-0274">FAD</keyword>
<evidence type="ECO:0000256" key="7">
    <source>
        <dbReference type="ARBA" id="ARBA00022842"/>
    </source>
</evidence>
<sequence length="340" mass="36064">MSKTSTDPMRHALNGPTMGTRWSALFYTEAGFDPEAVRHALQAEMDEVDAQMSTWKPDSALMRLNAGPVGDWIDVPARLADVLHLALEIGRASGGAFDIGVGDAVVAWGFGPQAADRALIRKALATSRQPAHVALELDPVRAAVRKRAPITIDLNGIAKGYGVDRLVAILGRFGITSGLVGIDGEMRALGLRPDGEPWNIAVEGPDAARRAPHSVLALQEAAVATSGDYRHWTVVNGRRLSHTMNPRRGAPLLSSPASVTVVARTCAEADAWATALTVLGPTSGTELAQHLGLDVLFLLRDASGGVRPIATGPLFSAGRETCRRVPEVYGQSLKQSHNSD</sequence>
<protein>
    <recommendedName>
        <fullName evidence="2 10">FAD:protein FMN transferase</fullName>
        <ecNumber evidence="1 10">2.7.1.180</ecNumber>
    </recommendedName>
    <alternativeName>
        <fullName evidence="8 10">Flavin transferase</fullName>
    </alternativeName>
</protein>
<dbReference type="PIRSF" id="PIRSF006268">
    <property type="entry name" value="ApbE"/>
    <property type="match status" value="1"/>
</dbReference>